<dbReference type="InterPro" id="IPR035587">
    <property type="entry name" value="DUS-like_FMN-bd"/>
</dbReference>
<keyword evidence="2 7" id="KW-0285">Flavoprotein</keyword>
<keyword evidence="5" id="KW-0521">NADP</keyword>
<feature type="binding site" evidence="9">
    <location>
        <position position="64"/>
    </location>
    <ligand>
        <name>FMN</name>
        <dbReference type="ChEBI" id="CHEBI:58210"/>
    </ligand>
</feature>
<protein>
    <recommendedName>
        <fullName evidence="7">tRNA-dihydrouridine synthase</fullName>
        <ecNumber evidence="7">1.3.1.-</ecNumber>
    </recommendedName>
</protein>
<evidence type="ECO:0000259" key="10">
    <source>
        <dbReference type="Pfam" id="PF01207"/>
    </source>
</evidence>
<evidence type="ECO:0000256" key="2">
    <source>
        <dbReference type="ARBA" id="ARBA00022630"/>
    </source>
</evidence>
<evidence type="ECO:0000256" key="4">
    <source>
        <dbReference type="ARBA" id="ARBA00022694"/>
    </source>
</evidence>
<dbReference type="InterPro" id="IPR013785">
    <property type="entry name" value="Aldolase_TIM"/>
</dbReference>
<dbReference type="Pfam" id="PF01207">
    <property type="entry name" value="Dus"/>
    <property type="match status" value="1"/>
</dbReference>
<keyword evidence="6 7" id="KW-0560">Oxidoreductase</keyword>
<dbReference type="EMBL" id="CYZP01000039">
    <property type="protein sequence ID" value="CUO57112.1"/>
    <property type="molecule type" value="Genomic_DNA"/>
</dbReference>
<evidence type="ECO:0000256" key="9">
    <source>
        <dbReference type="PIRSR" id="PIRSR006621-2"/>
    </source>
</evidence>
<evidence type="ECO:0000256" key="6">
    <source>
        <dbReference type="ARBA" id="ARBA00023002"/>
    </source>
</evidence>
<keyword evidence="4 7" id="KW-0819">tRNA processing</keyword>
<feature type="binding site" evidence="9">
    <location>
        <begin position="218"/>
        <end position="219"/>
    </location>
    <ligand>
        <name>FMN</name>
        <dbReference type="ChEBI" id="CHEBI:58210"/>
    </ligand>
</feature>
<proteinExistence type="inferred from homology"/>
<feature type="active site" description="Proton donor" evidence="8">
    <location>
        <position position="94"/>
    </location>
</feature>
<feature type="binding site" evidence="9">
    <location>
        <position position="162"/>
    </location>
    <ligand>
        <name>FMN</name>
        <dbReference type="ChEBI" id="CHEBI:58210"/>
    </ligand>
</feature>
<evidence type="ECO:0000313" key="12">
    <source>
        <dbReference type="Proteomes" id="UP000095645"/>
    </source>
</evidence>
<evidence type="ECO:0000256" key="7">
    <source>
        <dbReference type="PIRNR" id="PIRNR006621"/>
    </source>
</evidence>
<evidence type="ECO:0000256" key="3">
    <source>
        <dbReference type="ARBA" id="ARBA00022643"/>
    </source>
</evidence>
<dbReference type="RefSeq" id="WP_055058745.1">
    <property type="nucleotide sequence ID" value="NZ_CYZP01000039.1"/>
</dbReference>
<dbReference type="CDD" id="cd02801">
    <property type="entry name" value="DUS_like_FMN"/>
    <property type="match status" value="1"/>
</dbReference>
<comment type="function">
    <text evidence="7">Catalyzes the synthesis of 5,6-dihydrouridine (D), a modified base found in the D-loop of most tRNAs, via the reduction of the C5-C6 double bond in target uridines.</text>
</comment>
<comment type="similarity">
    <text evidence="7">Belongs to the dus family.</text>
</comment>
<dbReference type="GO" id="GO:0050660">
    <property type="term" value="F:flavin adenine dinucleotide binding"/>
    <property type="evidence" value="ECO:0007669"/>
    <property type="project" value="InterPro"/>
</dbReference>
<dbReference type="InterPro" id="IPR018517">
    <property type="entry name" value="tRNA_hU_synthase_CS"/>
</dbReference>
<organism evidence="11 12">
    <name type="scientific">Blautia obeum</name>
    <dbReference type="NCBI Taxonomy" id="40520"/>
    <lineage>
        <taxon>Bacteria</taxon>
        <taxon>Bacillati</taxon>
        <taxon>Bacillota</taxon>
        <taxon>Clostridia</taxon>
        <taxon>Lachnospirales</taxon>
        <taxon>Lachnospiraceae</taxon>
        <taxon>Blautia</taxon>
    </lineage>
</organism>
<dbReference type="PIRSF" id="PIRSF006621">
    <property type="entry name" value="Dus"/>
    <property type="match status" value="1"/>
</dbReference>
<dbReference type="PANTHER" id="PTHR45846:SF1">
    <property type="entry name" value="TRNA-DIHYDROURIDINE(47) SYNTHASE [NAD(P)(+)]-LIKE"/>
    <property type="match status" value="1"/>
</dbReference>
<reference evidence="11 12" key="1">
    <citation type="submission" date="2015-09" db="EMBL/GenBank/DDBJ databases">
        <authorList>
            <consortium name="Pathogen Informatics"/>
        </authorList>
    </citation>
    <scope>NUCLEOTIDE SEQUENCE [LARGE SCALE GENOMIC DNA]</scope>
    <source>
        <strain evidence="11 12">2789STDY5834861</strain>
    </source>
</reference>
<dbReference type="PANTHER" id="PTHR45846">
    <property type="entry name" value="TRNA-DIHYDROURIDINE(47) SYNTHASE [NAD(P)(+)]-LIKE"/>
    <property type="match status" value="1"/>
</dbReference>
<dbReference type="InterPro" id="IPR001269">
    <property type="entry name" value="DUS_fam"/>
</dbReference>
<keyword evidence="3 7" id="KW-0288">FMN</keyword>
<dbReference type="PROSITE" id="PS01136">
    <property type="entry name" value="UPF0034"/>
    <property type="match status" value="1"/>
</dbReference>
<evidence type="ECO:0000256" key="1">
    <source>
        <dbReference type="ARBA" id="ARBA00001917"/>
    </source>
</evidence>
<dbReference type="EC" id="1.3.1.-" evidence="7"/>
<name>A0A174G3I6_9FIRM</name>
<dbReference type="AlphaFoldDB" id="A0A174G3I6"/>
<sequence>MKIYLAPLEGITGYTYRRALYNCFGGFDKYFIPFILPNQKGHLSTREKKDIMPENNEGMYAVPQILTKNAEDFIQTAETLQEYGYKEVNLNLGCPSKTVVTKGRGAGFLDRPDELDKFLDEIFSKCDMKISIKTRLGMDDPEEFEDLLTIYNKYPLEELIVHARVQKDYYKNTPRLETFGEAVEQAKSPVCYNGDIVTADDYTRLQEMFPTLDCIMTGRGTLKNPALAREIRGGAPASKEEIRRFHDMMYNEYCEDLSGDRNILFRMKELWSYLAPMFANNKKYAKKIKKAEKCVVYENAVRELFGCEQLIGEVSYRCS</sequence>
<dbReference type="SUPFAM" id="SSF51395">
    <property type="entry name" value="FMN-linked oxidoreductases"/>
    <property type="match status" value="1"/>
</dbReference>
<evidence type="ECO:0000256" key="8">
    <source>
        <dbReference type="PIRSR" id="PIRSR006621-1"/>
    </source>
</evidence>
<gene>
    <name evidence="11" type="primary">dus_2</name>
    <name evidence="11" type="ORF">ERS852476_03274</name>
</gene>
<dbReference type="GO" id="GO:0017150">
    <property type="term" value="F:tRNA dihydrouridine synthase activity"/>
    <property type="evidence" value="ECO:0007669"/>
    <property type="project" value="InterPro"/>
</dbReference>
<evidence type="ECO:0000313" key="11">
    <source>
        <dbReference type="EMBL" id="CUO57112.1"/>
    </source>
</evidence>
<accession>A0A174G3I6</accession>
<feature type="binding site" evidence="9">
    <location>
        <position position="133"/>
    </location>
    <ligand>
        <name>FMN</name>
        <dbReference type="ChEBI" id="CHEBI:58210"/>
    </ligand>
</feature>
<keyword evidence="9" id="KW-0547">Nucleotide-binding</keyword>
<dbReference type="Gene3D" id="3.20.20.70">
    <property type="entry name" value="Aldolase class I"/>
    <property type="match status" value="1"/>
</dbReference>
<comment type="cofactor">
    <cofactor evidence="1 7 9">
        <name>FMN</name>
        <dbReference type="ChEBI" id="CHEBI:58210"/>
    </cofactor>
</comment>
<dbReference type="GO" id="GO:0003723">
    <property type="term" value="F:RNA binding"/>
    <property type="evidence" value="ECO:0007669"/>
    <property type="project" value="TreeGrafter"/>
</dbReference>
<dbReference type="Proteomes" id="UP000095645">
    <property type="component" value="Unassembled WGS sequence"/>
</dbReference>
<feature type="domain" description="DUS-like FMN-binding" evidence="10">
    <location>
        <begin position="5"/>
        <end position="290"/>
    </location>
</feature>
<evidence type="ECO:0000256" key="5">
    <source>
        <dbReference type="ARBA" id="ARBA00022857"/>
    </source>
</evidence>